<evidence type="ECO:0000256" key="1">
    <source>
        <dbReference type="SAM" id="SignalP"/>
    </source>
</evidence>
<dbReference type="PROSITE" id="PS51257">
    <property type="entry name" value="PROKAR_LIPOPROTEIN"/>
    <property type="match status" value="1"/>
</dbReference>
<gene>
    <name evidence="2" type="ORF">CDOO_05340</name>
</gene>
<dbReference type="OrthoDB" id="9774685at2"/>
<feature type="signal peptide" evidence="1">
    <location>
        <begin position="1"/>
        <end position="18"/>
    </location>
</feature>
<dbReference type="RefSeq" id="WP_020384671.1">
    <property type="nucleotide sequence ID" value="NZ_AQUX01000010.1"/>
</dbReference>
<dbReference type="Proteomes" id="UP000029914">
    <property type="component" value="Chromosome"/>
</dbReference>
<dbReference type="KEGG" id="cdo:CDOO_05340"/>
<keyword evidence="3" id="KW-1185">Reference proteome</keyword>
<feature type="chain" id="PRO_5001935389" description="Lipoprotein" evidence="1">
    <location>
        <begin position="19"/>
        <end position="142"/>
    </location>
</feature>
<keyword evidence="1" id="KW-0732">Signal</keyword>
<proteinExistence type="predicted"/>
<sequence>MSTIRAVALFLPLPLVLAACGTAEFENEEDKGRAWDVYQCSVYRNLDAGAEADAIEADIADGTVPAEPAQEWVDNLRRAVSDLGEAQVRHVMPMEDVGDLKNMCTGWLWEYRKSDPEYLVGYESFTLEDARDAGVLREGPFG</sequence>
<reference evidence="2 3" key="1">
    <citation type="submission" date="2013-09" db="EMBL/GenBank/DDBJ databases">
        <title>Complete genome sequence of Corynebacterium doosanense CAU 212(T) (=DSM 45436(T)), isolated from activated sludge.</title>
        <authorList>
            <person name="Schaffert L."/>
            <person name="Albersmeier A."/>
            <person name="Kalinowski J."/>
            <person name="Ruckert C."/>
        </authorList>
    </citation>
    <scope>NUCLEOTIDE SEQUENCE [LARGE SCALE GENOMIC DNA]</scope>
    <source>
        <strain evidence="2 3">CAU 212</strain>
    </source>
</reference>
<dbReference type="AlphaFoldDB" id="A0A097IJG3"/>
<organism evidence="2 3">
    <name type="scientific">Corynebacterium doosanense CAU 212 = DSM 45436</name>
    <dbReference type="NCBI Taxonomy" id="558173"/>
    <lineage>
        <taxon>Bacteria</taxon>
        <taxon>Bacillati</taxon>
        <taxon>Actinomycetota</taxon>
        <taxon>Actinomycetes</taxon>
        <taxon>Mycobacteriales</taxon>
        <taxon>Corynebacteriaceae</taxon>
        <taxon>Corynebacterium</taxon>
    </lineage>
</organism>
<evidence type="ECO:0008006" key="4">
    <source>
        <dbReference type="Google" id="ProtNLM"/>
    </source>
</evidence>
<accession>A0A097IJG3</accession>
<protein>
    <recommendedName>
        <fullName evidence="4">Lipoprotein</fullName>
    </recommendedName>
</protein>
<dbReference type="HOGENOM" id="CLU_1812515_0_0_11"/>
<evidence type="ECO:0000313" key="2">
    <source>
        <dbReference type="EMBL" id="AIT62255.1"/>
    </source>
</evidence>
<dbReference type="EMBL" id="CP006764">
    <property type="protein sequence ID" value="AIT62255.1"/>
    <property type="molecule type" value="Genomic_DNA"/>
</dbReference>
<name>A0A097IJG3_9CORY</name>
<evidence type="ECO:0000313" key="3">
    <source>
        <dbReference type="Proteomes" id="UP000029914"/>
    </source>
</evidence>